<reference evidence="9" key="1">
    <citation type="submission" date="2024-04" db="EMBL/GenBank/DDBJ databases">
        <title>Phylogenomic analyses of a clade within the roseobacter group suggest taxonomic reassignments of species of the genera Aestuariivita, Citreicella, Loktanella, Nautella, Pelagibaca, Ruegeria, Thalassobius, Thiobacimonas and Tropicibacter, and the proposal o.</title>
        <authorList>
            <person name="Jeon C.O."/>
        </authorList>
    </citation>
    <scope>NUCLEOTIDE SEQUENCE [LARGE SCALE GENOMIC DNA]</scope>
    <source>
        <strain evidence="9">BS5-3</strain>
    </source>
</reference>
<proteinExistence type="predicted"/>
<dbReference type="EMBL" id="CP150951">
    <property type="protein sequence ID" value="WZC50005.1"/>
    <property type="molecule type" value="Genomic_DNA"/>
</dbReference>
<keyword evidence="4 6" id="KW-1133">Transmembrane helix</keyword>
<feature type="transmembrane region" description="Helical" evidence="6">
    <location>
        <begin position="318"/>
        <end position="335"/>
    </location>
</feature>
<feature type="domain" description="Citrate transporter-like" evidence="7">
    <location>
        <begin position="56"/>
        <end position="408"/>
    </location>
</feature>
<keyword evidence="5 6" id="KW-0472">Membrane</keyword>
<feature type="transmembrane region" description="Helical" evidence="6">
    <location>
        <begin position="96"/>
        <end position="118"/>
    </location>
</feature>
<feature type="transmembrane region" description="Helical" evidence="6">
    <location>
        <begin position="130"/>
        <end position="153"/>
    </location>
</feature>
<organism evidence="8 9">
    <name type="scientific">Yoonia phaeophyticola</name>
    <dbReference type="NCBI Taxonomy" id="3137369"/>
    <lineage>
        <taxon>Bacteria</taxon>
        <taxon>Pseudomonadati</taxon>
        <taxon>Pseudomonadota</taxon>
        <taxon>Alphaproteobacteria</taxon>
        <taxon>Rhodobacterales</taxon>
        <taxon>Paracoccaceae</taxon>
        <taxon>Yoonia</taxon>
    </lineage>
</organism>
<evidence type="ECO:0000256" key="6">
    <source>
        <dbReference type="SAM" id="Phobius"/>
    </source>
</evidence>
<evidence type="ECO:0000313" key="8">
    <source>
        <dbReference type="EMBL" id="WZC50005.1"/>
    </source>
</evidence>
<protein>
    <submittedName>
        <fullName evidence="8">SLC13 family permease</fullName>
    </submittedName>
</protein>
<evidence type="ECO:0000256" key="1">
    <source>
        <dbReference type="ARBA" id="ARBA00004141"/>
    </source>
</evidence>
<feature type="transmembrane region" description="Helical" evidence="6">
    <location>
        <begin position="67"/>
        <end position="84"/>
    </location>
</feature>
<feature type="transmembrane region" description="Helical" evidence="6">
    <location>
        <begin position="355"/>
        <end position="378"/>
    </location>
</feature>
<feature type="transmembrane region" description="Helical" evidence="6">
    <location>
        <begin position="216"/>
        <end position="241"/>
    </location>
</feature>
<name>A0ABZ2V7I9_9RHOB</name>
<feature type="transmembrane region" description="Helical" evidence="6">
    <location>
        <begin position="294"/>
        <end position="311"/>
    </location>
</feature>
<feature type="transmembrane region" description="Helical" evidence="6">
    <location>
        <begin position="44"/>
        <end position="61"/>
    </location>
</feature>
<feature type="transmembrane region" description="Helical" evidence="6">
    <location>
        <begin position="269"/>
        <end position="288"/>
    </location>
</feature>
<feature type="transmembrane region" description="Helical" evidence="6">
    <location>
        <begin position="174"/>
        <end position="196"/>
    </location>
</feature>
<dbReference type="Proteomes" id="UP001440612">
    <property type="component" value="Chromosome"/>
</dbReference>
<evidence type="ECO:0000259" key="7">
    <source>
        <dbReference type="Pfam" id="PF03600"/>
    </source>
</evidence>
<comment type="subcellular location">
    <subcellularLocation>
        <location evidence="1">Membrane</location>
        <topology evidence="1">Multi-pass membrane protein</topology>
    </subcellularLocation>
</comment>
<gene>
    <name evidence="8" type="ORF">AABB29_04990</name>
</gene>
<keyword evidence="3 6" id="KW-0812">Transmembrane</keyword>
<evidence type="ECO:0000256" key="4">
    <source>
        <dbReference type="ARBA" id="ARBA00022989"/>
    </source>
</evidence>
<keyword evidence="9" id="KW-1185">Reference proteome</keyword>
<dbReference type="Pfam" id="PF03600">
    <property type="entry name" value="CitMHS"/>
    <property type="match status" value="1"/>
</dbReference>
<dbReference type="InterPro" id="IPR004680">
    <property type="entry name" value="Cit_transptr-like_dom"/>
</dbReference>
<feature type="transmembrane region" description="Helical" evidence="6">
    <location>
        <begin position="445"/>
        <end position="466"/>
    </location>
</feature>
<evidence type="ECO:0000256" key="2">
    <source>
        <dbReference type="ARBA" id="ARBA00022448"/>
    </source>
</evidence>
<feature type="transmembrane region" description="Helical" evidence="6">
    <location>
        <begin position="20"/>
        <end position="37"/>
    </location>
</feature>
<keyword evidence="2" id="KW-0813">Transport</keyword>
<evidence type="ECO:0000256" key="3">
    <source>
        <dbReference type="ARBA" id="ARBA00022692"/>
    </source>
</evidence>
<evidence type="ECO:0000256" key="5">
    <source>
        <dbReference type="ARBA" id="ARBA00023136"/>
    </source>
</evidence>
<evidence type="ECO:0000313" key="9">
    <source>
        <dbReference type="Proteomes" id="UP001440612"/>
    </source>
</evidence>
<sequence length="472" mass="52283">MSDAPHSLEMRQPDSTYRDFIAWSLVGLLPWLLYVQLDQSLPFDQLIFLCLALAAIVMWIFRLTPDFVPGLALILVVTLLDLVPRDIAFSGFYSQVFFLVFGIFVLAALLAETSWLARLERVLVRKQASFPTRLCAVVCAGILLTLVVPSPLGRASMVQPLVHRFFRNGRPRNNAFLALAHMHGTTLLSTIILTGNPLNFVLLGMLDDQTSGRFEWMGWLKATSAAGLVIAIGFVAVLAVLSIASRRKSTPDDTDAALPRIDADPLRDWATLGLYAILLAAILSRSIHQIPLEWIVLSLAMSVFFFSGLTLATLRQRFDWPTLIFVATVVAWGPMLDHLGLSQWLADQLPVLVPLFAQSLHLGFAVLMIGVFVIRLAVPGAPAFIILASTLLPFAEVIGISPWVLGFVILTVSEGFIWPYQHGVFSQTVTALDAERTEYSMPSLIIFNIVFFLLRCLAVFVSIPFWKALHLI</sequence>
<feature type="transmembrane region" description="Helical" evidence="6">
    <location>
        <begin position="385"/>
        <end position="410"/>
    </location>
</feature>
<dbReference type="RefSeq" id="WP_341368115.1">
    <property type="nucleotide sequence ID" value="NZ_CP150951.2"/>
</dbReference>
<accession>A0ABZ2V7I9</accession>